<gene>
    <name evidence="2" type="ORF">FM115_07875</name>
</gene>
<keyword evidence="1" id="KW-0812">Transmembrane</keyword>
<reference evidence="2 3" key="1">
    <citation type="submission" date="2017-02" db="EMBL/GenBank/DDBJ databases">
        <authorList>
            <person name="Peterson S.W."/>
        </authorList>
    </citation>
    <scope>NUCLEOTIDE SEQUENCE [LARGE SCALE GENOMIC DNA]</scope>
    <source>
        <strain evidence="2 3">42ea</strain>
    </source>
</reference>
<feature type="transmembrane region" description="Helical" evidence="1">
    <location>
        <begin position="145"/>
        <end position="162"/>
    </location>
</feature>
<evidence type="ECO:0000313" key="3">
    <source>
        <dbReference type="Proteomes" id="UP000195611"/>
    </source>
</evidence>
<feature type="transmembrane region" description="Helical" evidence="1">
    <location>
        <begin position="56"/>
        <end position="84"/>
    </location>
</feature>
<sequence length="192" mass="21769">MINRLKNNPIYLIILYGIISATLTFLITLQNGPFIDSLLNEAASTNPDGIGILKNLAISFGVFISFFNPAYYILFTGFLFWFVILMLGQDITYKNCLLPVSWVYSISMVTFVIKVIYNSFLGSTSTLIDETVLGKETIIDMIRTHYGPFNILFFALVSYLLYKHSKINHYILIGFLALNLNLAISYVFSLIL</sequence>
<accession>A0A1R4K2M4</accession>
<dbReference type="Proteomes" id="UP000195611">
    <property type="component" value="Unassembled WGS sequence"/>
</dbReference>
<protein>
    <submittedName>
        <fullName evidence="2">Uncharacterized protein</fullName>
    </submittedName>
</protein>
<feature type="transmembrane region" description="Helical" evidence="1">
    <location>
        <begin position="96"/>
        <end position="117"/>
    </location>
</feature>
<dbReference type="EMBL" id="FUKW01000105">
    <property type="protein sequence ID" value="SJN38486.1"/>
    <property type="molecule type" value="Genomic_DNA"/>
</dbReference>
<dbReference type="AlphaFoldDB" id="A0A1R4K2M4"/>
<name>A0A1R4K2M4_9LACT</name>
<keyword evidence="1" id="KW-1133">Transmembrane helix</keyword>
<evidence type="ECO:0000256" key="1">
    <source>
        <dbReference type="SAM" id="Phobius"/>
    </source>
</evidence>
<keyword evidence="1" id="KW-0472">Membrane</keyword>
<feature type="transmembrane region" description="Helical" evidence="1">
    <location>
        <begin position="169"/>
        <end position="191"/>
    </location>
</feature>
<dbReference type="RefSeq" id="WP_087059032.1">
    <property type="nucleotide sequence ID" value="NZ_FUKW01000105.1"/>
</dbReference>
<proteinExistence type="predicted"/>
<evidence type="ECO:0000313" key="2">
    <source>
        <dbReference type="EMBL" id="SJN38486.1"/>
    </source>
</evidence>
<feature type="transmembrane region" description="Helical" evidence="1">
    <location>
        <begin position="9"/>
        <end position="29"/>
    </location>
</feature>
<organism evidence="2 3">
    <name type="scientific">Marinilactibacillus psychrotolerans 42ea</name>
    <dbReference type="NCBI Taxonomy" id="1255609"/>
    <lineage>
        <taxon>Bacteria</taxon>
        <taxon>Bacillati</taxon>
        <taxon>Bacillota</taxon>
        <taxon>Bacilli</taxon>
        <taxon>Lactobacillales</taxon>
        <taxon>Carnobacteriaceae</taxon>
        <taxon>Marinilactibacillus</taxon>
    </lineage>
</organism>